<keyword evidence="5" id="KW-0653">Protein transport</keyword>
<sequence>MFKKFRISSPSAKIYPYFHFPPNLHPISPTLLLPKSCNPSDQSPPFAAVTTTSTFFRCHHCNPLAAVTTATTSAAATATTHPIPVASPPPSLFQASPSPKLPPHPPTGHKTNPHLQPPSSSTAPKPTPAAVITNNPLTSKIDLGPDLQVQYHQRVLPALATAMDGFNNPRVQEHFQKYYDVVMPYLKAILVNANDKANHMLRDKAMECISLVGMAVRKEKFRDDAKQVMEVLMSLQGSQMETDDPTTSYMLQVGVNF</sequence>
<keyword evidence="4" id="KW-0677">Repeat</keyword>
<dbReference type="InterPro" id="IPR011989">
    <property type="entry name" value="ARM-like"/>
</dbReference>
<dbReference type="GO" id="GO:0006606">
    <property type="term" value="P:protein import into nucleus"/>
    <property type="evidence" value="ECO:0007669"/>
    <property type="project" value="InterPro"/>
</dbReference>
<keyword evidence="2" id="KW-0813">Transport</keyword>
<evidence type="ECO:0000256" key="5">
    <source>
        <dbReference type="ARBA" id="ARBA00022927"/>
    </source>
</evidence>
<dbReference type="STRING" id="4232.A0A251VSU4"/>
<feature type="compositionally biased region" description="Low complexity" evidence="6">
    <location>
        <begin position="117"/>
        <end position="129"/>
    </location>
</feature>
<organism evidence="8 9">
    <name type="scientific">Helianthus annuus</name>
    <name type="common">Common sunflower</name>
    <dbReference type="NCBI Taxonomy" id="4232"/>
    <lineage>
        <taxon>Eukaryota</taxon>
        <taxon>Viridiplantae</taxon>
        <taxon>Streptophyta</taxon>
        <taxon>Embryophyta</taxon>
        <taxon>Tracheophyta</taxon>
        <taxon>Spermatophyta</taxon>
        <taxon>Magnoliopsida</taxon>
        <taxon>eudicotyledons</taxon>
        <taxon>Gunneridae</taxon>
        <taxon>Pentapetalae</taxon>
        <taxon>asterids</taxon>
        <taxon>campanulids</taxon>
        <taxon>Asterales</taxon>
        <taxon>Asteraceae</taxon>
        <taxon>Asteroideae</taxon>
        <taxon>Heliantheae alliance</taxon>
        <taxon>Heliantheae</taxon>
        <taxon>Helianthus</taxon>
    </lineage>
</organism>
<dbReference type="Gene3D" id="1.25.10.10">
    <property type="entry name" value="Leucine-rich Repeat Variant"/>
    <property type="match status" value="2"/>
</dbReference>
<dbReference type="InParanoid" id="A0A251VSU4"/>
<keyword evidence="3" id="KW-0963">Cytoplasm</keyword>
<dbReference type="EMBL" id="MNCJ02000316">
    <property type="protein sequence ID" value="KAF5823862.1"/>
    <property type="molecule type" value="Genomic_DNA"/>
</dbReference>
<dbReference type="InterPro" id="IPR040122">
    <property type="entry name" value="Importin_beta"/>
</dbReference>
<dbReference type="Proteomes" id="UP000215914">
    <property type="component" value="Chromosome 1"/>
</dbReference>
<reference evidence="7 9" key="1">
    <citation type="journal article" date="2017" name="Nature">
        <title>The sunflower genome provides insights into oil metabolism, flowering and Asterid evolution.</title>
        <authorList>
            <person name="Badouin H."/>
            <person name="Gouzy J."/>
            <person name="Grassa C.J."/>
            <person name="Murat F."/>
            <person name="Staton S.E."/>
            <person name="Cottret L."/>
            <person name="Lelandais-Briere C."/>
            <person name="Owens G.L."/>
            <person name="Carrere S."/>
            <person name="Mayjonade B."/>
            <person name="Legrand L."/>
            <person name="Gill N."/>
            <person name="Kane N.C."/>
            <person name="Bowers J.E."/>
            <person name="Hubner S."/>
            <person name="Bellec A."/>
            <person name="Berard A."/>
            <person name="Berges H."/>
            <person name="Blanchet N."/>
            <person name="Boniface M.C."/>
            <person name="Brunel D."/>
            <person name="Catrice O."/>
            <person name="Chaidir N."/>
            <person name="Claudel C."/>
            <person name="Donnadieu C."/>
            <person name="Faraut T."/>
            <person name="Fievet G."/>
            <person name="Helmstetter N."/>
            <person name="King M."/>
            <person name="Knapp S.J."/>
            <person name="Lai Z."/>
            <person name="Le Paslier M.C."/>
            <person name="Lippi Y."/>
            <person name="Lorenzon L."/>
            <person name="Mandel J.R."/>
            <person name="Marage G."/>
            <person name="Marchand G."/>
            <person name="Marquand E."/>
            <person name="Bret-Mestries E."/>
            <person name="Morien E."/>
            <person name="Nambeesan S."/>
            <person name="Nguyen T."/>
            <person name="Pegot-Espagnet P."/>
            <person name="Pouilly N."/>
            <person name="Raftis F."/>
            <person name="Sallet E."/>
            <person name="Schiex T."/>
            <person name="Thomas J."/>
            <person name="Vandecasteele C."/>
            <person name="Vares D."/>
            <person name="Vear F."/>
            <person name="Vautrin S."/>
            <person name="Crespi M."/>
            <person name="Mangin B."/>
            <person name="Burke J.M."/>
            <person name="Salse J."/>
            <person name="Munos S."/>
            <person name="Vincourt P."/>
            <person name="Rieseberg L.H."/>
            <person name="Langlade N.B."/>
        </authorList>
    </citation>
    <scope>NUCLEOTIDE SEQUENCE [LARGE SCALE GENOMIC DNA]</scope>
    <source>
        <strain evidence="9">cv. SF193</strain>
        <tissue evidence="7">Leaves</tissue>
    </source>
</reference>
<reference evidence="7" key="3">
    <citation type="submission" date="2020-06" db="EMBL/GenBank/DDBJ databases">
        <title>Helianthus annuus Genome sequencing and assembly Release 2.</title>
        <authorList>
            <person name="Gouzy J."/>
            <person name="Langlade N."/>
            <person name="Munos S."/>
        </authorList>
    </citation>
    <scope>NUCLEOTIDE SEQUENCE</scope>
    <source>
        <tissue evidence="7">Leaves</tissue>
    </source>
</reference>
<reference evidence="8" key="2">
    <citation type="submission" date="2017-02" db="EMBL/GenBank/DDBJ databases">
        <title>Sunflower complete genome.</title>
        <authorList>
            <person name="Langlade N."/>
            <person name="Munos S."/>
        </authorList>
    </citation>
    <scope>NUCLEOTIDE SEQUENCE [LARGE SCALE GENOMIC DNA]</scope>
    <source>
        <tissue evidence="8">Leaves</tissue>
    </source>
</reference>
<dbReference type="EMBL" id="CM007890">
    <property type="protein sequence ID" value="OTG38419.1"/>
    <property type="molecule type" value="Genomic_DNA"/>
</dbReference>
<accession>A0A251VSU4</accession>
<name>A0A251VSU4_HELAN</name>
<evidence type="ECO:0000313" key="9">
    <source>
        <dbReference type="Proteomes" id="UP000215914"/>
    </source>
</evidence>
<feature type="region of interest" description="Disordered" evidence="6">
    <location>
        <begin position="80"/>
        <end position="129"/>
    </location>
</feature>
<evidence type="ECO:0000256" key="4">
    <source>
        <dbReference type="ARBA" id="ARBA00022737"/>
    </source>
</evidence>
<dbReference type="GO" id="GO:0005737">
    <property type="term" value="C:cytoplasm"/>
    <property type="evidence" value="ECO:0007669"/>
    <property type="project" value="UniProtKB-SubCell"/>
</dbReference>
<gene>
    <name evidence="8" type="ORF">HannXRQ_Chr01g0029531</name>
    <name evidence="7" type="ORF">HanXRQr2_Chr01g0042881</name>
</gene>
<evidence type="ECO:0000256" key="3">
    <source>
        <dbReference type="ARBA" id="ARBA00022490"/>
    </source>
</evidence>
<keyword evidence="9" id="KW-1185">Reference proteome</keyword>
<evidence type="ECO:0000313" key="7">
    <source>
        <dbReference type="EMBL" id="KAF5823862.1"/>
    </source>
</evidence>
<comment type="subcellular location">
    <subcellularLocation>
        <location evidence="1">Cytoplasm</location>
    </subcellularLocation>
</comment>
<dbReference type="SUPFAM" id="SSF48371">
    <property type="entry name" value="ARM repeat"/>
    <property type="match status" value="1"/>
</dbReference>
<evidence type="ECO:0000256" key="1">
    <source>
        <dbReference type="ARBA" id="ARBA00004496"/>
    </source>
</evidence>
<evidence type="ECO:0000256" key="2">
    <source>
        <dbReference type="ARBA" id="ARBA00022448"/>
    </source>
</evidence>
<dbReference type="PANTHER" id="PTHR10527">
    <property type="entry name" value="IMPORTIN BETA"/>
    <property type="match status" value="1"/>
</dbReference>
<dbReference type="Gramene" id="mRNA:HanXRQr2_Chr01g0042881">
    <property type="protein sequence ID" value="mRNA:HanXRQr2_Chr01g0042881"/>
    <property type="gene ID" value="HanXRQr2_Chr01g0042881"/>
</dbReference>
<evidence type="ECO:0000313" key="8">
    <source>
        <dbReference type="EMBL" id="OTG38419.1"/>
    </source>
</evidence>
<dbReference type="AlphaFoldDB" id="A0A251VSU4"/>
<dbReference type="InterPro" id="IPR016024">
    <property type="entry name" value="ARM-type_fold"/>
</dbReference>
<evidence type="ECO:0000256" key="6">
    <source>
        <dbReference type="SAM" id="MobiDB-lite"/>
    </source>
</evidence>
<protein>
    <submittedName>
        <fullName evidence="7">Armadillo-like helical, importin beta family</fullName>
    </submittedName>
    <submittedName>
        <fullName evidence="8">Putative armadillo-type fold protein</fullName>
    </submittedName>
</protein>
<proteinExistence type="predicted"/>